<accession>A0A5B7HZT6</accession>
<sequence>MSSENSALGIELCTILSITLFGVCFLKGTLHEALNRSFRQVTQPTCHVVHGATPQDPSLTNLLLSALCSYKVEGVDNYHSLDMITVQDDASDTIMHHNLYSCSGKAVCTRNNPRKH</sequence>
<keyword evidence="1" id="KW-1133">Transmembrane helix</keyword>
<evidence type="ECO:0000313" key="3">
    <source>
        <dbReference type="Proteomes" id="UP000324222"/>
    </source>
</evidence>
<protein>
    <submittedName>
        <fullName evidence="2">Uncharacterized protein</fullName>
    </submittedName>
</protein>
<evidence type="ECO:0000313" key="2">
    <source>
        <dbReference type="EMBL" id="MPC78581.1"/>
    </source>
</evidence>
<keyword evidence="1" id="KW-0812">Transmembrane</keyword>
<gene>
    <name evidence="2" type="ORF">E2C01_073072</name>
</gene>
<organism evidence="2 3">
    <name type="scientific">Portunus trituberculatus</name>
    <name type="common">Swimming crab</name>
    <name type="synonym">Neptunus trituberculatus</name>
    <dbReference type="NCBI Taxonomy" id="210409"/>
    <lineage>
        <taxon>Eukaryota</taxon>
        <taxon>Metazoa</taxon>
        <taxon>Ecdysozoa</taxon>
        <taxon>Arthropoda</taxon>
        <taxon>Crustacea</taxon>
        <taxon>Multicrustacea</taxon>
        <taxon>Malacostraca</taxon>
        <taxon>Eumalacostraca</taxon>
        <taxon>Eucarida</taxon>
        <taxon>Decapoda</taxon>
        <taxon>Pleocyemata</taxon>
        <taxon>Brachyura</taxon>
        <taxon>Eubrachyura</taxon>
        <taxon>Portunoidea</taxon>
        <taxon>Portunidae</taxon>
        <taxon>Portuninae</taxon>
        <taxon>Portunus</taxon>
    </lineage>
</organism>
<feature type="transmembrane region" description="Helical" evidence="1">
    <location>
        <begin position="6"/>
        <end position="26"/>
    </location>
</feature>
<dbReference type="AlphaFoldDB" id="A0A5B7HZT6"/>
<dbReference type="Proteomes" id="UP000324222">
    <property type="component" value="Unassembled WGS sequence"/>
</dbReference>
<keyword evidence="1" id="KW-0472">Membrane</keyword>
<proteinExistence type="predicted"/>
<name>A0A5B7HZT6_PORTR</name>
<evidence type="ECO:0000256" key="1">
    <source>
        <dbReference type="SAM" id="Phobius"/>
    </source>
</evidence>
<dbReference type="EMBL" id="VSRR010048800">
    <property type="protein sequence ID" value="MPC78581.1"/>
    <property type="molecule type" value="Genomic_DNA"/>
</dbReference>
<keyword evidence="3" id="KW-1185">Reference proteome</keyword>
<reference evidence="2 3" key="1">
    <citation type="submission" date="2019-05" db="EMBL/GenBank/DDBJ databases">
        <title>Another draft genome of Portunus trituberculatus and its Hox gene families provides insights of decapod evolution.</title>
        <authorList>
            <person name="Jeong J.-H."/>
            <person name="Song I."/>
            <person name="Kim S."/>
            <person name="Choi T."/>
            <person name="Kim D."/>
            <person name="Ryu S."/>
            <person name="Kim W."/>
        </authorList>
    </citation>
    <scope>NUCLEOTIDE SEQUENCE [LARGE SCALE GENOMIC DNA]</scope>
    <source>
        <tissue evidence="2">Muscle</tissue>
    </source>
</reference>
<comment type="caution">
    <text evidence="2">The sequence shown here is derived from an EMBL/GenBank/DDBJ whole genome shotgun (WGS) entry which is preliminary data.</text>
</comment>